<reference evidence="1 2" key="1">
    <citation type="submission" date="2020-06" db="EMBL/GenBank/DDBJ databases">
        <title>Altererythrobacter sp. HHU K3-1.</title>
        <authorList>
            <person name="Zhang D."/>
            <person name="Xue H."/>
        </authorList>
    </citation>
    <scope>NUCLEOTIDE SEQUENCE [LARGE SCALE GENOMIC DNA]</scope>
    <source>
        <strain evidence="1 2">HHU K3-1</strain>
    </source>
</reference>
<name>A0A850GYL1_9SPHN</name>
<evidence type="ECO:0000313" key="2">
    <source>
        <dbReference type="Proteomes" id="UP000561438"/>
    </source>
</evidence>
<evidence type="ECO:0000313" key="1">
    <source>
        <dbReference type="EMBL" id="NVD43457.1"/>
    </source>
</evidence>
<keyword evidence="2" id="KW-1185">Reference proteome</keyword>
<proteinExistence type="predicted"/>
<dbReference type="AlphaFoldDB" id="A0A850GYL1"/>
<gene>
    <name evidence="1" type="ORF">HUV48_00305</name>
</gene>
<dbReference type="EMBL" id="JABWGV010000001">
    <property type="protein sequence ID" value="NVD43457.1"/>
    <property type="molecule type" value="Genomic_DNA"/>
</dbReference>
<accession>A0A850GYL1</accession>
<protein>
    <submittedName>
        <fullName evidence="1">Uncharacterized protein</fullName>
    </submittedName>
</protein>
<organism evidence="1 2">
    <name type="scientific">Qipengyuania atrilutea</name>
    <dbReference type="NCBI Taxonomy" id="2744473"/>
    <lineage>
        <taxon>Bacteria</taxon>
        <taxon>Pseudomonadati</taxon>
        <taxon>Pseudomonadota</taxon>
        <taxon>Alphaproteobacteria</taxon>
        <taxon>Sphingomonadales</taxon>
        <taxon>Erythrobacteraceae</taxon>
        <taxon>Qipengyuania</taxon>
    </lineage>
</organism>
<dbReference type="Proteomes" id="UP000561438">
    <property type="component" value="Unassembled WGS sequence"/>
</dbReference>
<sequence length="122" mass="13510">MVLTALAAFCLPSTLASQPLPGVDEEETVIRTGVEEFVFGNGDVVFVRDGTLRWYRIETNEGCIGGEYLGRQIAFDTTGPAGRIDKLTNVIFPRYHRICGIVSIRRSETPPQFDSDSRVTLD</sequence>
<comment type="caution">
    <text evidence="1">The sequence shown here is derived from an EMBL/GenBank/DDBJ whole genome shotgun (WGS) entry which is preliminary data.</text>
</comment>